<gene>
    <name evidence="3" type="ORF">SRAA_0591</name>
</gene>
<feature type="transmembrane region" description="Helical" evidence="2">
    <location>
        <begin position="29"/>
        <end position="51"/>
    </location>
</feature>
<reference evidence="3 4" key="1">
    <citation type="journal article" date="2014" name="Nat. Commun.">
        <title>Physiological and genomic features of highly alkaliphilic hydrogen-utilizing Betaproteobacteria from a continental serpentinizing site.</title>
        <authorList>
            <person name="Suzuki S."/>
            <person name="Kuenen J.G."/>
            <person name="Schipper K."/>
            <person name="van der Velde S."/>
            <person name="Ishii S."/>
            <person name="Wu A."/>
            <person name="Sorokin D.Y."/>
            <person name="Tenney A."/>
            <person name="Meng X.Y."/>
            <person name="Morrill P.L."/>
            <person name="Kamagata Y."/>
            <person name="Muyzer G."/>
            <person name="Nealson K.H."/>
        </authorList>
    </citation>
    <scope>NUCLEOTIDE SEQUENCE [LARGE SCALE GENOMIC DNA]</scope>
    <source>
        <strain evidence="3 4">A1</strain>
    </source>
</reference>
<feature type="compositionally biased region" description="Low complexity" evidence="1">
    <location>
        <begin position="63"/>
        <end position="75"/>
    </location>
</feature>
<evidence type="ECO:0000313" key="3">
    <source>
        <dbReference type="EMBL" id="BAO80445.1"/>
    </source>
</evidence>
<evidence type="ECO:0000256" key="1">
    <source>
        <dbReference type="SAM" id="MobiDB-lite"/>
    </source>
</evidence>
<feature type="compositionally biased region" description="Low complexity" evidence="1">
    <location>
        <begin position="99"/>
        <end position="115"/>
    </location>
</feature>
<accession>A0A060NHZ2</accession>
<name>A0A060NHZ2_9BURK</name>
<dbReference type="HOGENOM" id="CLU_155097_0_0_4"/>
<sequence>MLFLYVIVIAWLYVVVLMAASVATSPTGTLFAAIMTLFFYGLLPLALMVYLMTGPLRRKAQQEAEAASKPAEASAGPTPPSSPESNSDSGLASDAGRHAPAAAEPSPIAPMRKEP</sequence>
<feature type="region of interest" description="Disordered" evidence="1">
    <location>
        <begin position="61"/>
        <end position="115"/>
    </location>
</feature>
<dbReference type="AlphaFoldDB" id="A0A060NHZ2"/>
<keyword evidence="2" id="KW-0472">Membrane</keyword>
<protein>
    <recommendedName>
        <fullName evidence="5">Transmembrane protein</fullName>
    </recommendedName>
</protein>
<evidence type="ECO:0008006" key="5">
    <source>
        <dbReference type="Google" id="ProtNLM"/>
    </source>
</evidence>
<dbReference type="Proteomes" id="UP000067461">
    <property type="component" value="Chromosome"/>
</dbReference>
<dbReference type="KEGG" id="cbaa:SRAA_0591"/>
<keyword evidence="4" id="KW-1185">Reference proteome</keyword>
<proteinExistence type="predicted"/>
<dbReference type="STRING" id="1458425.SRAA_0591"/>
<evidence type="ECO:0000313" key="4">
    <source>
        <dbReference type="Proteomes" id="UP000067461"/>
    </source>
</evidence>
<dbReference type="EMBL" id="AP014568">
    <property type="protein sequence ID" value="BAO80445.1"/>
    <property type="molecule type" value="Genomic_DNA"/>
</dbReference>
<keyword evidence="2" id="KW-1133">Transmembrane helix</keyword>
<evidence type="ECO:0000256" key="2">
    <source>
        <dbReference type="SAM" id="Phobius"/>
    </source>
</evidence>
<keyword evidence="2" id="KW-0812">Transmembrane</keyword>
<organism evidence="3 4">
    <name type="scientific">Serpentinimonas raichei</name>
    <dbReference type="NCBI Taxonomy" id="1458425"/>
    <lineage>
        <taxon>Bacteria</taxon>
        <taxon>Pseudomonadati</taxon>
        <taxon>Pseudomonadota</taxon>
        <taxon>Betaproteobacteria</taxon>
        <taxon>Burkholderiales</taxon>
        <taxon>Comamonadaceae</taxon>
        <taxon>Serpentinimonas</taxon>
    </lineage>
</organism>